<name>A0ABV7BFK3_9GAMM</name>
<proteinExistence type="predicted"/>
<sequence length="57" mass="6792">MHSQTIVLSHKELEIVQEVQKQMGFNSIEETMTYLAEQRIREKLLNLAGQEIKRKRH</sequence>
<accession>A0ABV7BFK3</accession>
<evidence type="ECO:0008006" key="3">
    <source>
        <dbReference type="Google" id="ProtNLM"/>
    </source>
</evidence>
<dbReference type="Proteomes" id="UP001595455">
    <property type="component" value="Unassembled WGS sequence"/>
</dbReference>
<dbReference type="RefSeq" id="WP_171405187.1">
    <property type="nucleotide sequence ID" value="NZ_JBHRSF010000064.1"/>
</dbReference>
<organism evidence="1 2">
    <name type="scientific">Acinetobacter sichuanensis</name>
    <dbReference type="NCBI Taxonomy" id="2136183"/>
    <lineage>
        <taxon>Bacteria</taxon>
        <taxon>Pseudomonadati</taxon>
        <taxon>Pseudomonadota</taxon>
        <taxon>Gammaproteobacteria</taxon>
        <taxon>Moraxellales</taxon>
        <taxon>Moraxellaceae</taxon>
        <taxon>Acinetobacter</taxon>
    </lineage>
</organism>
<comment type="caution">
    <text evidence="1">The sequence shown here is derived from an EMBL/GenBank/DDBJ whole genome shotgun (WGS) entry which is preliminary data.</text>
</comment>
<dbReference type="EMBL" id="JBHRSF010000064">
    <property type="protein sequence ID" value="MFC2996347.1"/>
    <property type="molecule type" value="Genomic_DNA"/>
</dbReference>
<reference evidence="2" key="1">
    <citation type="journal article" date="2019" name="Int. J. Syst. Evol. Microbiol.">
        <title>The Global Catalogue of Microorganisms (GCM) 10K type strain sequencing project: providing services to taxonomists for standard genome sequencing and annotation.</title>
        <authorList>
            <consortium name="The Broad Institute Genomics Platform"/>
            <consortium name="The Broad Institute Genome Sequencing Center for Infectious Disease"/>
            <person name="Wu L."/>
            <person name="Ma J."/>
        </authorList>
    </citation>
    <scope>NUCLEOTIDE SEQUENCE [LARGE SCALE GENOMIC DNA]</scope>
    <source>
        <strain evidence="2">KCTC 62575</strain>
    </source>
</reference>
<evidence type="ECO:0000313" key="1">
    <source>
        <dbReference type="EMBL" id="MFC2996347.1"/>
    </source>
</evidence>
<protein>
    <recommendedName>
        <fullName evidence="3">CopG family transcriptional regulator</fullName>
    </recommendedName>
</protein>
<keyword evidence="2" id="KW-1185">Reference proteome</keyword>
<gene>
    <name evidence="1" type="ORF">ACFODO_13920</name>
</gene>
<evidence type="ECO:0000313" key="2">
    <source>
        <dbReference type="Proteomes" id="UP001595455"/>
    </source>
</evidence>